<evidence type="ECO:0000313" key="2">
    <source>
        <dbReference type="Proteomes" id="UP000068167"/>
    </source>
</evidence>
<sequence length="39" mass="4327">MARKATKPLPYLHFTFIQPTLNTLTFGDLGSGDETSIFP</sequence>
<gene>
    <name evidence="1" type="ORF">VL20_1504</name>
</gene>
<keyword evidence="2" id="KW-1185">Reference proteome</keyword>
<accession>A0A0K1RY19</accession>
<dbReference type="KEGG" id="mpk:VL20_1504"/>
<reference evidence="1 2" key="1">
    <citation type="journal article" date="2016" name="Stand. Genomic Sci.">
        <title>Complete genome sequence and genomic characterization of Microcystis panniformis FACHB 1757 by third-generation sequencing.</title>
        <authorList>
            <person name="Zhang J.Y."/>
            <person name="Guan R."/>
            <person name="Zhang H.J."/>
            <person name="Li H."/>
            <person name="Xiao P."/>
            <person name="Yu G.L."/>
            <person name="Du L."/>
            <person name="Cao D.M."/>
            <person name="Zhu B.C."/>
            <person name="Li R.H."/>
            <person name="Lu Z.H."/>
        </authorList>
    </citation>
    <scope>NUCLEOTIDE SEQUENCE [LARGE SCALE GENOMIC DNA]</scope>
    <source>
        <strain evidence="1 2">FACHB-1757</strain>
    </source>
</reference>
<name>A0A0K1RY19_9CHRO</name>
<dbReference type="Proteomes" id="UP000068167">
    <property type="component" value="Chromosome"/>
</dbReference>
<dbReference type="PATRIC" id="fig|1638788.3.peg.1505"/>
<dbReference type="AlphaFoldDB" id="A0A0K1RY19"/>
<organism evidence="1 2">
    <name type="scientific">Microcystis panniformis FACHB-1757</name>
    <dbReference type="NCBI Taxonomy" id="1638788"/>
    <lineage>
        <taxon>Bacteria</taxon>
        <taxon>Bacillati</taxon>
        <taxon>Cyanobacteriota</taxon>
        <taxon>Cyanophyceae</taxon>
        <taxon>Oscillatoriophycideae</taxon>
        <taxon>Chroococcales</taxon>
        <taxon>Microcystaceae</taxon>
        <taxon>Microcystis</taxon>
    </lineage>
</organism>
<proteinExistence type="predicted"/>
<evidence type="ECO:0000313" key="1">
    <source>
        <dbReference type="EMBL" id="AKV66663.1"/>
    </source>
</evidence>
<protein>
    <submittedName>
        <fullName evidence="1">Uncharacterized protein</fullName>
    </submittedName>
</protein>
<dbReference type="EMBL" id="CP011339">
    <property type="protein sequence ID" value="AKV66663.1"/>
    <property type="molecule type" value="Genomic_DNA"/>
</dbReference>